<feature type="region of interest" description="Disordered" evidence="1">
    <location>
        <begin position="26"/>
        <end position="86"/>
    </location>
</feature>
<sequence>MGLALSTHKSFLEILATTIEQRVAATAAHDDDDLGNGPRIHAARSNPRGGGSRGWRRQRTAATVTARDNADGGDGRGWGRRGRRRRSLLGTARTAAVAAGYDDNVEDGGGCDRGRCGRWQ</sequence>
<proteinExistence type="predicted"/>
<dbReference type="AlphaFoldDB" id="Q6K5Z0"/>
<reference evidence="3" key="2">
    <citation type="journal article" date="2008" name="Nucleic Acids Res.">
        <title>The rice annotation project database (RAP-DB): 2008 update.</title>
        <authorList>
            <consortium name="The rice annotation project (RAP)"/>
        </authorList>
    </citation>
    <scope>GENOME REANNOTATION</scope>
    <source>
        <strain evidence="3">cv. Nipponbare</strain>
    </source>
</reference>
<protein>
    <submittedName>
        <fullName evidence="2">Uncharacterized protein</fullName>
    </submittedName>
</protein>
<evidence type="ECO:0000313" key="2">
    <source>
        <dbReference type="EMBL" id="BAD19716.1"/>
    </source>
</evidence>
<reference evidence="3" key="1">
    <citation type="journal article" date="2005" name="Nature">
        <title>The map-based sequence of the rice genome.</title>
        <authorList>
            <consortium name="International rice genome sequencing project (IRGSP)"/>
            <person name="Matsumoto T."/>
            <person name="Wu J."/>
            <person name="Kanamori H."/>
            <person name="Katayose Y."/>
            <person name="Fujisawa M."/>
            <person name="Namiki N."/>
            <person name="Mizuno H."/>
            <person name="Yamamoto K."/>
            <person name="Antonio B.A."/>
            <person name="Baba T."/>
            <person name="Sakata K."/>
            <person name="Nagamura Y."/>
            <person name="Aoki H."/>
            <person name="Arikawa K."/>
            <person name="Arita K."/>
            <person name="Bito T."/>
            <person name="Chiden Y."/>
            <person name="Fujitsuka N."/>
            <person name="Fukunaka R."/>
            <person name="Hamada M."/>
            <person name="Harada C."/>
            <person name="Hayashi A."/>
            <person name="Hijishita S."/>
            <person name="Honda M."/>
            <person name="Hosokawa S."/>
            <person name="Ichikawa Y."/>
            <person name="Idonuma A."/>
            <person name="Iijima M."/>
            <person name="Ikeda M."/>
            <person name="Ikeno M."/>
            <person name="Ito K."/>
            <person name="Ito S."/>
            <person name="Ito T."/>
            <person name="Ito Y."/>
            <person name="Ito Y."/>
            <person name="Iwabuchi A."/>
            <person name="Kamiya K."/>
            <person name="Karasawa W."/>
            <person name="Kurita K."/>
            <person name="Katagiri S."/>
            <person name="Kikuta A."/>
            <person name="Kobayashi H."/>
            <person name="Kobayashi N."/>
            <person name="Machita K."/>
            <person name="Maehara T."/>
            <person name="Masukawa M."/>
            <person name="Mizubayashi T."/>
            <person name="Mukai Y."/>
            <person name="Nagasaki H."/>
            <person name="Nagata Y."/>
            <person name="Naito S."/>
            <person name="Nakashima M."/>
            <person name="Nakama Y."/>
            <person name="Nakamichi Y."/>
            <person name="Nakamura M."/>
            <person name="Meguro A."/>
            <person name="Negishi M."/>
            <person name="Ohta I."/>
            <person name="Ohta T."/>
            <person name="Okamoto M."/>
            <person name="Ono N."/>
            <person name="Saji S."/>
            <person name="Sakaguchi M."/>
            <person name="Sakai K."/>
            <person name="Shibata M."/>
            <person name="Shimokawa T."/>
            <person name="Song J."/>
            <person name="Takazaki Y."/>
            <person name="Terasawa K."/>
            <person name="Tsugane M."/>
            <person name="Tsuji K."/>
            <person name="Ueda S."/>
            <person name="Waki K."/>
            <person name="Yamagata H."/>
            <person name="Yamamoto M."/>
            <person name="Yamamoto S."/>
            <person name="Yamane H."/>
            <person name="Yoshiki S."/>
            <person name="Yoshihara R."/>
            <person name="Yukawa K."/>
            <person name="Zhong H."/>
            <person name="Yano M."/>
            <person name="Yuan Q."/>
            <person name="Ouyang S."/>
            <person name="Liu J."/>
            <person name="Jones K.M."/>
            <person name="Gansberger K."/>
            <person name="Moffat K."/>
            <person name="Hill J."/>
            <person name="Bera J."/>
            <person name="Fadrosh D."/>
            <person name="Jin S."/>
            <person name="Johri S."/>
            <person name="Kim M."/>
            <person name="Overton L."/>
            <person name="Reardon M."/>
            <person name="Tsitrin T."/>
            <person name="Vuong H."/>
            <person name="Weaver B."/>
            <person name="Ciecko A."/>
            <person name="Tallon L."/>
            <person name="Jackson J."/>
            <person name="Pai G."/>
            <person name="Aken S.V."/>
            <person name="Utterback T."/>
            <person name="Reidmuller S."/>
            <person name="Feldblyum T."/>
            <person name="Hsiao J."/>
            <person name="Zismann V."/>
            <person name="Iobst S."/>
            <person name="de Vazeille A.R."/>
            <person name="Buell C.R."/>
            <person name="Ying K."/>
            <person name="Li Y."/>
            <person name="Lu T."/>
            <person name="Huang Y."/>
            <person name="Zhao Q."/>
            <person name="Feng Q."/>
            <person name="Zhang L."/>
            <person name="Zhu J."/>
            <person name="Weng Q."/>
            <person name="Mu J."/>
            <person name="Lu Y."/>
            <person name="Fan D."/>
            <person name="Liu Y."/>
            <person name="Guan J."/>
            <person name="Zhang Y."/>
            <person name="Yu S."/>
            <person name="Liu X."/>
            <person name="Zhang Y."/>
            <person name="Hong G."/>
            <person name="Han B."/>
            <person name="Choisne N."/>
            <person name="Demange N."/>
            <person name="Orjeda G."/>
            <person name="Samain S."/>
            <person name="Cattolico L."/>
            <person name="Pelletier E."/>
            <person name="Couloux A."/>
            <person name="Segurens B."/>
            <person name="Wincker P."/>
            <person name="D'Hont A."/>
            <person name="Scarpelli C."/>
            <person name="Weissenbach J."/>
            <person name="Salanoubat M."/>
            <person name="Quetier F."/>
            <person name="Yu Y."/>
            <person name="Kim H.R."/>
            <person name="Rambo T."/>
            <person name="Currie J."/>
            <person name="Collura K."/>
            <person name="Luo M."/>
            <person name="Yang T."/>
            <person name="Ammiraju J.S.S."/>
            <person name="Engler F."/>
            <person name="Soderlund C."/>
            <person name="Wing R.A."/>
            <person name="Palmer L.E."/>
            <person name="de la Bastide M."/>
            <person name="Spiegel L."/>
            <person name="Nascimento L."/>
            <person name="Zutavern T."/>
            <person name="O'Shaughnessy A."/>
            <person name="Dike S."/>
            <person name="Dedhia N."/>
            <person name="Preston R."/>
            <person name="Balija V."/>
            <person name="McCombie W.R."/>
            <person name="Chow T."/>
            <person name="Chen H."/>
            <person name="Chung M."/>
            <person name="Chen C."/>
            <person name="Shaw J."/>
            <person name="Wu H."/>
            <person name="Hsiao K."/>
            <person name="Chao Y."/>
            <person name="Chu M."/>
            <person name="Cheng C."/>
            <person name="Hour A."/>
            <person name="Lee P."/>
            <person name="Lin S."/>
            <person name="Lin Y."/>
            <person name="Liou J."/>
            <person name="Liu S."/>
            <person name="Hsing Y."/>
            <person name="Raghuvanshi S."/>
            <person name="Mohanty A."/>
            <person name="Bharti A.K."/>
            <person name="Gaur A."/>
            <person name="Gupta V."/>
            <person name="Kumar D."/>
            <person name="Ravi V."/>
            <person name="Vij S."/>
            <person name="Kapur A."/>
            <person name="Khurana P."/>
            <person name="Khurana P."/>
            <person name="Khurana J.P."/>
            <person name="Tyagi A.K."/>
            <person name="Gaikwad K."/>
            <person name="Singh A."/>
            <person name="Dalal V."/>
            <person name="Srivastava S."/>
            <person name="Dixit A."/>
            <person name="Pal A.K."/>
            <person name="Ghazi I.A."/>
            <person name="Yadav M."/>
            <person name="Pandit A."/>
            <person name="Bhargava A."/>
            <person name="Sureshbabu K."/>
            <person name="Batra K."/>
            <person name="Sharma T.R."/>
            <person name="Mohapatra T."/>
            <person name="Singh N.K."/>
            <person name="Messing J."/>
            <person name="Nelson A.B."/>
            <person name="Fuks G."/>
            <person name="Kavchok S."/>
            <person name="Keizer G."/>
            <person name="Linton E."/>
            <person name="Llaca V."/>
            <person name="Song R."/>
            <person name="Tanyolac B."/>
            <person name="Young S."/>
            <person name="Ho-Il K."/>
            <person name="Hahn J.H."/>
            <person name="Sangsakoo G."/>
            <person name="Vanavichit A."/>
            <person name="de Mattos Luiz.A.T."/>
            <person name="Zimmer P.D."/>
            <person name="Malone G."/>
            <person name="Dellagostin O."/>
            <person name="de Oliveira A.C."/>
            <person name="Bevan M."/>
            <person name="Bancroft I."/>
            <person name="Minx P."/>
            <person name="Cordum H."/>
            <person name="Wilson R."/>
            <person name="Cheng Z."/>
            <person name="Jin W."/>
            <person name="Jiang J."/>
            <person name="Leong S.A."/>
            <person name="Iwama H."/>
            <person name="Gojobori T."/>
            <person name="Itoh T."/>
            <person name="Niimura Y."/>
            <person name="Fujii Y."/>
            <person name="Habara T."/>
            <person name="Sakai H."/>
            <person name="Sato Y."/>
            <person name="Wilson G."/>
            <person name="Kumar K."/>
            <person name="McCouch S."/>
            <person name="Juretic N."/>
            <person name="Hoen D."/>
            <person name="Wright S."/>
            <person name="Bruskiewich R."/>
            <person name="Bureau T."/>
            <person name="Miyao A."/>
            <person name="Hirochika H."/>
            <person name="Nishikawa T."/>
            <person name="Kadowaki K."/>
            <person name="Sugiura M."/>
            <person name="Burr B."/>
            <person name="Sasaki T."/>
        </authorList>
    </citation>
    <scope>NUCLEOTIDE SEQUENCE [LARGE SCALE GENOMIC DNA]</scope>
    <source>
        <strain evidence="3">cv. Nipponbare</strain>
    </source>
</reference>
<name>Q6K5Z0_ORYSJ</name>
<evidence type="ECO:0000313" key="3">
    <source>
        <dbReference type="Proteomes" id="UP000000763"/>
    </source>
</evidence>
<gene>
    <name evidence="2" type="primary">OJ2055_H10.10</name>
</gene>
<dbReference type="EMBL" id="AP005300">
    <property type="protein sequence ID" value="BAD19716.1"/>
    <property type="molecule type" value="Genomic_DNA"/>
</dbReference>
<dbReference type="Proteomes" id="UP000000763">
    <property type="component" value="Chromosome 2"/>
</dbReference>
<organism evidence="2 3">
    <name type="scientific">Oryza sativa subsp. japonica</name>
    <name type="common">Rice</name>
    <dbReference type="NCBI Taxonomy" id="39947"/>
    <lineage>
        <taxon>Eukaryota</taxon>
        <taxon>Viridiplantae</taxon>
        <taxon>Streptophyta</taxon>
        <taxon>Embryophyta</taxon>
        <taxon>Tracheophyta</taxon>
        <taxon>Spermatophyta</taxon>
        <taxon>Magnoliopsida</taxon>
        <taxon>Liliopsida</taxon>
        <taxon>Poales</taxon>
        <taxon>Poaceae</taxon>
        <taxon>BOP clade</taxon>
        <taxon>Oryzoideae</taxon>
        <taxon>Oryzeae</taxon>
        <taxon>Oryzinae</taxon>
        <taxon>Oryza</taxon>
        <taxon>Oryza sativa</taxon>
    </lineage>
</organism>
<accession>Q6K5Z0</accession>
<evidence type="ECO:0000256" key="1">
    <source>
        <dbReference type="SAM" id="MobiDB-lite"/>
    </source>
</evidence>